<evidence type="ECO:0000313" key="2">
    <source>
        <dbReference type="Proteomes" id="UP001604335"/>
    </source>
</evidence>
<dbReference type="Proteomes" id="UP001604335">
    <property type="component" value="Unassembled WGS sequence"/>
</dbReference>
<keyword evidence="2" id="KW-1185">Reference proteome</keyword>
<accession>A0ABW7CDI8</accession>
<evidence type="ECO:0000313" key="1">
    <source>
        <dbReference type="EMBL" id="MFG3819096.1"/>
    </source>
</evidence>
<protein>
    <submittedName>
        <fullName evidence="1">DUF1517 domain-containing protein</fullName>
    </submittedName>
</protein>
<gene>
    <name evidence="1" type="ORF">VPK24_15745</name>
</gene>
<sequence length="200" mass="22048">MSLGDQWNRLTGKSRFVVTRIFVHLAGSEVAPLLGKLNQIAREAIEAEGDLDVLGQGLSDLCESLLQYRTYWQSASNEGDVFWDEGEAGDRFNDLFTDSAARYLSQPDLDLPSQLDDDLLTLPATSNLLVMLTVGYEGEVPSLETNLADSEALATGLKALANLHYNQKLRAVQVHFAPARLGDELTNDQLLQNFPELIPL</sequence>
<proteinExistence type="predicted"/>
<name>A0ABW7CDI8_9CYAN</name>
<comment type="caution">
    <text evidence="1">The sequence shown here is derived from an EMBL/GenBank/DDBJ whole genome shotgun (WGS) entry which is preliminary data.</text>
</comment>
<organism evidence="1 2">
    <name type="scientific">Limnothrix redekei LRLZ20PSL1</name>
    <dbReference type="NCBI Taxonomy" id="3112953"/>
    <lineage>
        <taxon>Bacteria</taxon>
        <taxon>Bacillati</taxon>
        <taxon>Cyanobacteriota</taxon>
        <taxon>Cyanophyceae</taxon>
        <taxon>Pseudanabaenales</taxon>
        <taxon>Pseudanabaenaceae</taxon>
        <taxon>Limnothrix</taxon>
    </lineage>
</organism>
<dbReference type="InterPro" id="IPR010903">
    <property type="entry name" value="DUF1517"/>
</dbReference>
<reference evidence="2" key="1">
    <citation type="journal article" date="2024" name="Algal Res.">
        <title>Biochemical, toxicological and genomic investigation of a high-biomass producing Limnothrix strain isolated from Italian shallow drinking water reservoir.</title>
        <authorList>
            <person name="Simonazzi M."/>
            <person name="Shishido T.K."/>
            <person name="Delbaje E."/>
            <person name="Wahlsten M."/>
            <person name="Fewer D.P."/>
            <person name="Sivonen K."/>
            <person name="Pezzolesi L."/>
            <person name="Pistocchi R."/>
        </authorList>
    </citation>
    <scope>NUCLEOTIDE SEQUENCE [LARGE SCALE GENOMIC DNA]</scope>
    <source>
        <strain evidence="2">LRLZ20PSL1</strain>
    </source>
</reference>
<dbReference type="Pfam" id="PF07466">
    <property type="entry name" value="DUF1517"/>
    <property type="match status" value="1"/>
</dbReference>
<dbReference type="EMBL" id="JAZAQF010000086">
    <property type="protein sequence ID" value="MFG3819096.1"/>
    <property type="molecule type" value="Genomic_DNA"/>
</dbReference>
<dbReference type="RefSeq" id="WP_099532910.1">
    <property type="nucleotide sequence ID" value="NZ_JAZAQF010000086.1"/>
</dbReference>